<comment type="caution">
    <text evidence="2">The sequence shown here is derived from an EMBL/GenBank/DDBJ whole genome shotgun (WGS) entry which is preliminary data.</text>
</comment>
<gene>
    <name evidence="2" type="ORF">UE95_007680</name>
</gene>
<dbReference type="SUPFAM" id="SSF88723">
    <property type="entry name" value="PIN domain-like"/>
    <property type="match status" value="1"/>
</dbReference>
<dbReference type="InterPro" id="IPR052919">
    <property type="entry name" value="TA_system_RNase"/>
</dbReference>
<feature type="domain" description="PIN" evidence="1">
    <location>
        <begin position="4"/>
        <end position="117"/>
    </location>
</feature>
<organism evidence="2 3">
    <name type="scientific">Burkholderia cenocepacia</name>
    <dbReference type="NCBI Taxonomy" id="95486"/>
    <lineage>
        <taxon>Bacteria</taxon>
        <taxon>Pseudomonadati</taxon>
        <taxon>Pseudomonadota</taxon>
        <taxon>Betaproteobacteria</taxon>
        <taxon>Burkholderiales</taxon>
        <taxon>Burkholderiaceae</taxon>
        <taxon>Burkholderia</taxon>
        <taxon>Burkholderia cepacia complex</taxon>
    </lineage>
</organism>
<evidence type="ECO:0000313" key="2">
    <source>
        <dbReference type="EMBL" id="MCW3711167.1"/>
    </source>
</evidence>
<dbReference type="RefSeq" id="WP_006489298.1">
    <property type="nucleotide sequence ID" value="NZ_CADETX010000013.1"/>
</dbReference>
<dbReference type="PANTHER" id="PTHR36173:SF2">
    <property type="entry name" value="RIBONUCLEASE VAPC16"/>
    <property type="match status" value="1"/>
</dbReference>
<dbReference type="InterPro" id="IPR029060">
    <property type="entry name" value="PIN-like_dom_sf"/>
</dbReference>
<dbReference type="Gene3D" id="3.40.50.1010">
    <property type="entry name" value="5'-nuclease"/>
    <property type="match status" value="1"/>
</dbReference>
<protein>
    <submittedName>
        <fullName evidence="2">Type II toxin-antitoxin system VapC family toxin</fullName>
    </submittedName>
</protein>
<evidence type="ECO:0000313" key="3">
    <source>
        <dbReference type="Proteomes" id="UP000191686"/>
    </source>
</evidence>
<sequence length="129" mass="14197">MKLLPDTHIALWAAEGAPQLSATAAALIEHPENRLYVSAASIWEIAIKYRTGNLPVHPRDARSAFRLAGFAELPISSDHVEGVAVLPDFPDHADPFDRMMVAQALHEGIPLISADAKVWRYHPTLMLRA</sequence>
<dbReference type="EMBL" id="JYMX02000004">
    <property type="protein sequence ID" value="MCW3711167.1"/>
    <property type="molecule type" value="Genomic_DNA"/>
</dbReference>
<reference evidence="2 3" key="2">
    <citation type="journal article" date="2017" name="Front. Microbiol.">
        <title>Genomics Reveals a Unique Clone of Burkholderia cenocepacia Harboring an Actively Excising Novel Genomic Island.</title>
        <authorList>
            <person name="Patil P.P."/>
            <person name="Mali S."/>
            <person name="Midha S."/>
            <person name="Gautam V."/>
            <person name="Dash L."/>
            <person name="Kumar S."/>
            <person name="Shastri J."/>
            <person name="Singhal L."/>
            <person name="Patil P.B."/>
        </authorList>
    </citation>
    <scope>NUCLEOTIDE SEQUENCE [LARGE SCALE GENOMIC DNA]</scope>
    <source>
        <strain evidence="2 3">BC-19</strain>
    </source>
</reference>
<dbReference type="CDD" id="cd09872">
    <property type="entry name" value="PIN_Sll0205-like"/>
    <property type="match status" value="1"/>
</dbReference>
<reference evidence="2 3" key="1">
    <citation type="journal article" date="2017" name="Front. Microbiol.">
        <title>Genomics reveals a unique clone of Burkholderia cenocepacia harbouring an actively excising novel genomic island.</title>
        <authorList>
            <person name="Patil P."/>
            <person name="Mali S."/>
            <person name="Midha S."/>
            <person name="Gautam V."/>
            <person name="Dash L."/>
            <person name="Kumar S."/>
            <person name="Shastri J."/>
            <person name="Singhal L."/>
            <person name="Patil P.B."/>
        </authorList>
    </citation>
    <scope>NUCLEOTIDE SEQUENCE [LARGE SCALE GENOMIC DNA]</scope>
    <source>
        <strain evidence="2 3">BC-19</strain>
    </source>
</reference>
<dbReference type="Proteomes" id="UP000191686">
    <property type="component" value="Unassembled WGS sequence"/>
</dbReference>
<name>A0ABD4U9Z8_9BURK</name>
<dbReference type="InterPro" id="IPR002716">
    <property type="entry name" value="PIN_dom"/>
</dbReference>
<dbReference type="InterPro" id="IPR041705">
    <property type="entry name" value="PIN_Sll0205"/>
</dbReference>
<dbReference type="AlphaFoldDB" id="A0ABD4U9Z8"/>
<evidence type="ECO:0000259" key="1">
    <source>
        <dbReference type="Pfam" id="PF01850"/>
    </source>
</evidence>
<proteinExistence type="predicted"/>
<accession>A0ABD4U9Z8</accession>
<dbReference type="PANTHER" id="PTHR36173">
    <property type="entry name" value="RIBONUCLEASE VAPC16-RELATED"/>
    <property type="match status" value="1"/>
</dbReference>
<dbReference type="Pfam" id="PF01850">
    <property type="entry name" value="PIN"/>
    <property type="match status" value="1"/>
</dbReference>